<dbReference type="Pfam" id="PF02801">
    <property type="entry name" value="Ketoacyl-synt_C"/>
    <property type="match status" value="1"/>
</dbReference>
<dbReference type="GO" id="GO:0004315">
    <property type="term" value="F:3-oxoacyl-[acyl-carrier-protein] synthase activity"/>
    <property type="evidence" value="ECO:0007669"/>
    <property type="project" value="InterPro"/>
</dbReference>
<sequence length="202" mass="21276">SGQSANNLRGNNIGVFVGIRNTEYYPPEKDRDPKNITFFSGMGTQLSAASGRLSYFLGLTGPSLSIDTACSASMTALHYACESIRNNESDGALVGGVNIIISGENNVAASQGNMLSSDGFCKTFSSKADGYVRSEGCAVFYLKPLKKAQLDGDPILSVICATGINQDGASGGLTVPYGPAQENLIRKTLDKANLNPEDIDYV</sequence>
<evidence type="ECO:0000256" key="1">
    <source>
        <dbReference type="ARBA" id="ARBA00022450"/>
    </source>
</evidence>
<dbReference type="SUPFAM" id="SSF53901">
    <property type="entry name" value="Thiolase-like"/>
    <property type="match status" value="1"/>
</dbReference>
<dbReference type="AlphaFoldDB" id="I4EPP2"/>
<evidence type="ECO:0000313" key="5">
    <source>
        <dbReference type="EMBL" id="CCH63970.1"/>
    </source>
</evidence>
<dbReference type="PROSITE" id="PS52004">
    <property type="entry name" value="KS3_2"/>
    <property type="match status" value="1"/>
</dbReference>
<dbReference type="PANTHER" id="PTHR43775:SF37">
    <property type="entry name" value="SI:DKEY-61P9.11"/>
    <property type="match status" value="1"/>
</dbReference>
<feature type="domain" description="Ketosynthase family 3 (KS3)" evidence="4">
    <location>
        <begin position="1"/>
        <end position="202"/>
    </location>
</feature>
<dbReference type="GO" id="GO:0006633">
    <property type="term" value="P:fatty acid biosynthetic process"/>
    <property type="evidence" value="ECO:0007669"/>
    <property type="project" value="InterPro"/>
</dbReference>
<dbReference type="CDD" id="cd00833">
    <property type="entry name" value="PKS"/>
    <property type="match status" value="1"/>
</dbReference>
<dbReference type="Gene3D" id="3.40.47.10">
    <property type="match status" value="1"/>
</dbReference>
<dbReference type="EMBL" id="HE818108">
    <property type="protein sequence ID" value="CCH63970.1"/>
    <property type="molecule type" value="Genomic_DNA"/>
</dbReference>
<feature type="non-terminal residue" evidence="5">
    <location>
        <position position="1"/>
    </location>
</feature>
<dbReference type="InterPro" id="IPR016039">
    <property type="entry name" value="Thiolase-like"/>
</dbReference>
<accession>I4EPP2</accession>
<dbReference type="InterPro" id="IPR014031">
    <property type="entry name" value="Ketoacyl_synth_C"/>
</dbReference>
<reference evidence="5" key="2">
    <citation type="submission" date="2012-06" db="EMBL/GenBank/DDBJ databases">
        <title>Diversity and antimicrobial activity of culturable bacteria from Atlanto-Mediterranean marine sponges of the family Irciniidae.</title>
        <authorList>
            <person name="Esteves A.I.S."/>
            <person name="Hardoim C.C.P."/>
            <person name="Xavier J."/>
            <person name="Goncalves J."/>
            <person name="Costa R."/>
        </authorList>
    </citation>
    <scope>NUCLEOTIDE SEQUENCE</scope>
    <source>
        <strain evidence="5">Aq141</strain>
    </source>
</reference>
<reference evidence="5" key="1">
    <citation type="submission" date="2012-05" db="EMBL/GenBank/DDBJ databases">
        <authorList>
            <person name="Esteves A."/>
        </authorList>
    </citation>
    <scope>NUCLEOTIDE SEQUENCE</scope>
    <source>
        <strain evidence="5">Aq141</strain>
    </source>
</reference>
<dbReference type="Pfam" id="PF00109">
    <property type="entry name" value="ketoacyl-synt"/>
    <property type="match status" value="1"/>
</dbReference>
<dbReference type="SMART" id="SM00825">
    <property type="entry name" value="PKS_KS"/>
    <property type="match status" value="1"/>
</dbReference>
<dbReference type="GO" id="GO:0004312">
    <property type="term" value="F:fatty acid synthase activity"/>
    <property type="evidence" value="ECO:0007669"/>
    <property type="project" value="TreeGrafter"/>
</dbReference>
<dbReference type="InterPro" id="IPR018201">
    <property type="entry name" value="Ketoacyl_synth_AS"/>
</dbReference>
<dbReference type="PANTHER" id="PTHR43775">
    <property type="entry name" value="FATTY ACID SYNTHASE"/>
    <property type="match status" value="1"/>
</dbReference>
<dbReference type="InterPro" id="IPR050091">
    <property type="entry name" value="PKS_NRPS_Biosynth_Enz"/>
</dbReference>
<evidence type="ECO:0000259" key="4">
    <source>
        <dbReference type="PROSITE" id="PS52004"/>
    </source>
</evidence>
<name>I4EPP2_9FLAO</name>
<dbReference type="PROSITE" id="PS00606">
    <property type="entry name" value="KS3_1"/>
    <property type="match status" value="1"/>
</dbReference>
<keyword evidence="3" id="KW-0808">Transferase</keyword>
<protein>
    <submittedName>
        <fullName evidence="5">PKS ketosynthase domain protein</fullName>
    </submittedName>
</protein>
<proteinExistence type="predicted"/>
<feature type="non-terminal residue" evidence="5">
    <location>
        <position position="202"/>
    </location>
</feature>
<dbReference type="InterPro" id="IPR020841">
    <property type="entry name" value="PKS_Beta-ketoAc_synthase_dom"/>
</dbReference>
<organism evidence="5">
    <name type="scientific">Aquimarina sp. Aq141</name>
    <dbReference type="NCBI Taxonomy" id="1191735"/>
    <lineage>
        <taxon>Bacteria</taxon>
        <taxon>Pseudomonadati</taxon>
        <taxon>Bacteroidota</taxon>
        <taxon>Flavobacteriia</taxon>
        <taxon>Flavobacteriales</taxon>
        <taxon>Flavobacteriaceae</taxon>
        <taxon>Aquimarina</taxon>
    </lineage>
</organism>
<evidence type="ECO:0000256" key="3">
    <source>
        <dbReference type="ARBA" id="ARBA00022679"/>
    </source>
</evidence>
<keyword evidence="2" id="KW-0597">Phosphoprotein</keyword>
<evidence type="ECO:0000256" key="2">
    <source>
        <dbReference type="ARBA" id="ARBA00022553"/>
    </source>
</evidence>
<keyword evidence="1" id="KW-0596">Phosphopantetheine</keyword>
<dbReference type="InterPro" id="IPR014030">
    <property type="entry name" value="Ketoacyl_synth_N"/>
</dbReference>